<protein>
    <submittedName>
        <fullName evidence="2">Uncharacterized protein</fullName>
    </submittedName>
</protein>
<name>A0AAD8JXB1_TARER</name>
<keyword evidence="1" id="KW-1133">Transmembrane helix</keyword>
<organism evidence="2 3">
    <name type="scientific">Tagetes erecta</name>
    <name type="common">African marigold</name>
    <dbReference type="NCBI Taxonomy" id="13708"/>
    <lineage>
        <taxon>Eukaryota</taxon>
        <taxon>Viridiplantae</taxon>
        <taxon>Streptophyta</taxon>
        <taxon>Embryophyta</taxon>
        <taxon>Tracheophyta</taxon>
        <taxon>Spermatophyta</taxon>
        <taxon>Magnoliopsida</taxon>
        <taxon>eudicotyledons</taxon>
        <taxon>Gunneridae</taxon>
        <taxon>Pentapetalae</taxon>
        <taxon>asterids</taxon>
        <taxon>campanulids</taxon>
        <taxon>Asterales</taxon>
        <taxon>Asteraceae</taxon>
        <taxon>Asteroideae</taxon>
        <taxon>Heliantheae alliance</taxon>
        <taxon>Tageteae</taxon>
        <taxon>Tagetes</taxon>
    </lineage>
</organism>
<evidence type="ECO:0000313" key="2">
    <source>
        <dbReference type="EMBL" id="KAK1411548.1"/>
    </source>
</evidence>
<feature type="transmembrane region" description="Helical" evidence="1">
    <location>
        <begin position="391"/>
        <end position="414"/>
    </location>
</feature>
<dbReference type="EMBL" id="JAUHHV010000010">
    <property type="protein sequence ID" value="KAK1411548.1"/>
    <property type="molecule type" value="Genomic_DNA"/>
</dbReference>
<reference evidence="2" key="1">
    <citation type="journal article" date="2023" name="bioRxiv">
        <title>Improved chromosome-level genome assembly for marigold (Tagetes erecta).</title>
        <authorList>
            <person name="Jiang F."/>
            <person name="Yuan L."/>
            <person name="Wang S."/>
            <person name="Wang H."/>
            <person name="Xu D."/>
            <person name="Wang A."/>
            <person name="Fan W."/>
        </authorList>
    </citation>
    <scope>NUCLEOTIDE SEQUENCE</scope>
    <source>
        <strain evidence="2">WSJ</strain>
        <tissue evidence="2">Leaf</tissue>
    </source>
</reference>
<keyword evidence="3" id="KW-1185">Reference proteome</keyword>
<evidence type="ECO:0000256" key="1">
    <source>
        <dbReference type="SAM" id="Phobius"/>
    </source>
</evidence>
<evidence type="ECO:0000313" key="3">
    <source>
        <dbReference type="Proteomes" id="UP001229421"/>
    </source>
</evidence>
<keyword evidence="1" id="KW-0812">Transmembrane</keyword>
<gene>
    <name evidence="2" type="ORF">QVD17_38098</name>
</gene>
<comment type="caution">
    <text evidence="2">The sequence shown here is derived from an EMBL/GenBank/DDBJ whole genome shotgun (WGS) entry which is preliminary data.</text>
</comment>
<dbReference type="AlphaFoldDB" id="A0AAD8JXB1"/>
<dbReference type="Proteomes" id="UP001229421">
    <property type="component" value="Unassembled WGS sequence"/>
</dbReference>
<accession>A0AAD8JXB1</accession>
<proteinExistence type="predicted"/>
<keyword evidence="1" id="KW-0472">Membrane</keyword>
<sequence>MDEVNRENERIECLVPEVDLFSCLRLDDFSHVEFTPHVITPGGMGIIRRTEATRYRAGDSYVSVFSGSKSKVGSSGSKAVTSVQRFSRKVGHCKLTEEDRVREGASFSGSFDGGSGPGVNQANPIQEYSTNRVVEMDPLEEVSGATVSVGVDKEKARRVVEESSEKLVVDRSKIGSPVGVMKAKVVSRGKGKAPEVVQKVGEEGKDEEDDVFVPQWKVRRGDTLKKPSTCCEILRHVAPPAERAHNSALKEEKLMSNVIFHAVRLASSLPNVIDRWKAMQVEYSEAVTTEVIAGTEIKSLTSERDDLRSIAQAAGESAGPSQSAKKVKILTKTDAAESQPDAEGATEPADVHALTQMCTSFMTMLATLPLMDVLPLCQVALLTFPDSISCYTLVVHTLLMYACMIAYLLDYYVFGSFVSLVNSSYFEVLIPKRESHFDS</sequence>
<feature type="transmembrane region" description="Helical" evidence="1">
    <location>
        <begin position="361"/>
        <end position="384"/>
    </location>
</feature>